<feature type="transmembrane region" description="Helical" evidence="2">
    <location>
        <begin position="30"/>
        <end position="55"/>
    </location>
</feature>
<gene>
    <name evidence="3" type="ORF">APUU_22132S</name>
</gene>
<name>A0A7R8ALI1_9EURO</name>
<feature type="compositionally biased region" description="Polar residues" evidence="1">
    <location>
        <begin position="137"/>
        <end position="148"/>
    </location>
</feature>
<keyword evidence="2" id="KW-0472">Membrane</keyword>
<evidence type="ECO:0000313" key="3">
    <source>
        <dbReference type="EMBL" id="BCS21700.1"/>
    </source>
</evidence>
<accession>A0A7R8ALI1</accession>
<dbReference type="AlphaFoldDB" id="A0A7R8ALI1"/>
<feature type="compositionally biased region" description="Basic and acidic residues" evidence="1">
    <location>
        <begin position="149"/>
        <end position="161"/>
    </location>
</feature>
<proteinExistence type="predicted"/>
<reference evidence="3" key="2">
    <citation type="submission" date="2021-02" db="EMBL/GenBank/DDBJ databases">
        <title>Aspergillus puulaauensis MK2 genome sequence.</title>
        <authorList>
            <person name="Futagami T."/>
            <person name="Mori K."/>
            <person name="Kadooka C."/>
            <person name="Tanaka T."/>
        </authorList>
    </citation>
    <scope>NUCLEOTIDE SEQUENCE</scope>
    <source>
        <strain evidence="3">MK2</strain>
    </source>
</reference>
<dbReference type="Proteomes" id="UP000654913">
    <property type="component" value="Chromosome 2"/>
</dbReference>
<protein>
    <submittedName>
        <fullName evidence="3">Uncharacterized protein</fullName>
    </submittedName>
</protein>
<evidence type="ECO:0000256" key="1">
    <source>
        <dbReference type="SAM" id="MobiDB-lite"/>
    </source>
</evidence>
<reference evidence="3" key="1">
    <citation type="submission" date="2021-01" db="EMBL/GenBank/DDBJ databases">
        <authorList>
            <consortium name="Aspergillus puulaauensis MK2 genome sequencing consortium"/>
            <person name="Kazuki M."/>
            <person name="Futagami T."/>
        </authorList>
    </citation>
    <scope>NUCLEOTIDE SEQUENCE</scope>
    <source>
        <strain evidence="3">MK2</strain>
    </source>
</reference>
<dbReference type="KEGG" id="apuu:APUU_22132S"/>
<dbReference type="EMBL" id="AP024444">
    <property type="protein sequence ID" value="BCS21700.1"/>
    <property type="molecule type" value="Genomic_DNA"/>
</dbReference>
<keyword evidence="2" id="KW-0812">Transmembrane</keyword>
<dbReference type="RefSeq" id="XP_041553894.1">
    <property type="nucleotide sequence ID" value="XM_041700961.1"/>
</dbReference>
<keyword evidence="2" id="KW-1133">Transmembrane helix</keyword>
<evidence type="ECO:0000313" key="4">
    <source>
        <dbReference type="Proteomes" id="UP000654913"/>
    </source>
</evidence>
<keyword evidence="4" id="KW-1185">Reference proteome</keyword>
<dbReference type="OrthoDB" id="10492122at2759"/>
<feature type="region of interest" description="Disordered" evidence="1">
    <location>
        <begin position="115"/>
        <end position="161"/>
    </location>
</feature>
<sequence length="161" mass="17664">MSKPYEVLKVARRSYELGGEGISEGQRVGIGLAIMAGSILLVVAICVLAKFYILAGQRRRRRKAMCQECQPVYPAALPMHETPVEFMPEEPAPAVTHDHSYRYYCKARDAASESVARDQGLPTYDPAPAYTPHAGEAQNQGSNQTGDASRTEARRYADDAC</sequence>
<evidence type="ECO:0000256" key="2">
    <source>
        <dbReference type="SAM" id="Phobius"/>
    </source>
</evidence>
<dbReference type="GeneID" id="64971705"/>
<organism evidence="3 4">
    <name type="scientific">Aspergillus puulaauensis</name>
    <dbReference type="NCBI Taxonomy" id="1220207"/>
    <lineage>
        <taxon>Eukaryota</taxon>
        <taxon>Fungi</taxon>
        <taxon>Dikarya</taxon>
        <taxon>Ascomycota</taxon>
        <taxon>Pezizomycotina</taxon>
        <taxon>Eurotiomycetes</taxon>
        <taxon>Eurotiomycetidae</taxon>
        <taxon>Eurotiales</taxon>
        <taxon>Aspergillaceae</taxon>
        <taxon>Aspergillus</taxon>
    </lineage>
</organism>